<evidence type="ECO:0000313" key="4">
    <source>
        <dbReference type="Proteomes" id="UP000011713"/>
    </source>
</evidence>
<keyword evidence="2" id="KW-1133">Transmembrane helix</keyword>
<feature type="compositionally biased region" description="Low complexity" evidence="1">
    <location>
        <begin position="194"/>
        <end position="230"/>
    </location>
</feature>
<dbReference type="VEuPathDB" id="FungiDB:HpaG803996"/>
<sequence>MQSDLDEDKTPSSGSGKKPPEELPASGAKTPVRTWFPHTDTAAAVGGGSGRLTSAPKLEVNGKVSRRRDPLEPPDDDSSASKAPSTQDNKDGLTPTTSKKNLDLNSNLLDAGTTTNAKVKTEPKAPSPSGSGSGPTPASKKKKTVVAFTKSPSFSQKAPIPNGVQTADEDTKQSDNEDLTKTGTSKTPPKPEPSEATSESQPGVVSPPGSPAASKSAKAGVKKNSSSSGSKGEEKEEEEDDPNASKLTSNSTKKGVTMSKPVESTKDVAPSGSSTTDAIQEARSALPEPAPASSPASPRTPSSPPSSSTAVLADTSSVDTSGMSNTLMLGLMMAGAIALVVIVAVFVYTKTVNKDDDEDDPVLHPAHQHDLNLGGPMAQSSLSATADYHKNNNMTPSEYNNGDDFFATKVHQPNLNRGLDMFSSHNSTTLTQSQMSLPPMAQTGQSMASSGYSCYTTQSDFYGEDSAYSTAMASTVDNVYPGYHRQGRGGDTDIAEQSEEEEESDYGGDSIREMGETKNAWYSAVHNRAGPSNSTDNMMDESQFDGANSRSTAASDYTGNTQFMASEYTEYRVSTDNGKSQGSKGGYDTSFAASKNGYSAATDSGIDDCSAEFEPLCGVTPPAIKSVAYTRDRPGPSRLLRLIWYR</sequence>
<reference evidence="4" key="1">
    <citation type="journal article" date="2010" name="Science">
        <title>Signatures of adaptation to obligate biotrophy in the Hyaloperonospora arabidopsidis genome.</title>
        <authorList>
            <person name="Baxter L."/>
            <person name="Tripathy S."/>
            <person name="Ishaque N."/>
            <person name="Boot N."/>
            <person name="Cabral A."/>
            <person name="Kemen E."/>
            <person name="Thines M."/>
            <person name="Ah-Fong A."/>
            <person name="Anderson R."/>
            <person name="Badejoko W."/>
            <person name="Bittner-Eddy P."/>
            <person name="Boore J.L."/>
            <person name="Chibucos M.C."/>
            <person name="Coates M."/>
            <person name="Dehal P."/>
            <person name="Delehaunty K."/>
            <person name="Dong S."/>
            <person name="Downton P."/>
            <person name="Dumas B."/>
            <person name="Fabro G."/>
            <person name="Fronick C."/>
            <person name="Fuerstenberg S.I."/>
            <person name="Fulton L."/>
            <person name="Gaulin E."/>
            <person name="Govers F."/>
            <person name="Hughes L."/>
            <person name="Humphray S."/>
            <person name="Jiang R.H."/>
            <person name="Judelson H."/>
            <person name="Kamoun S."/>
            <person name="Kyung K."/>
            <person name="Meijer H."/>
            <person name="Minx P."/>
            <person name="Morris P."/>
            <person name="Nelson J."/>
            <person name="Phuntumart V."/>
            <person name="Qutob D."/>
            <person name="Rehmany A."/>
            <person name="Rougon-Cardoso A."/>
            <person name="Ryden P."/>
            <person name="Torto-Alalibo T."/>
            <person name="Studholme D."/>
            <person name="Wang Y."/>
            <person name="Win J."/>
            <person name="Wood J."/>
            <person name="Clifton S.W."/>
            <person name="Rogers J."/>
            <person name="Van den Ackerveken G."/>
            <person name="Jones J.D."/>
            <person name="McDowell J.M."/>
            <person name="Beynon J."/>
            <person name="Tyler B.M."/>
        </authorList>
    </citation>
    <scope>NUCLEOTIDE SEQUENCE [LARGE SCALE GENOMIC DNA]</scope>
    <source>
        <strain evidence="4">Emoy2</strain>
    </source>
</reference>
<dbReference type="OMA" id="RTWIPIT"/>
<protein>
    <submittedName>
        <fullName evidence="3">Uncharacterized protein</fullName>
    </submittedName>
</protein>
<dbReference type="InParanoid" id="M4BCI0"/>
<organism evidence="3 4">
    <name type="scientific">Hyaloperonospora arabidopsidis (strain Emoy2)</name>
    <name type="common">Downy mildew agent</name>
    <name type="synonym">Peronospora arabidopsidis</name>
    <dbReference type="NCBI Taxonomy" id="559515"/>
    <lineage>
        <taxon>Eukaryota</taxon>
        <taxon>Sar</taxon>
        <taxon>Stramenopiles</taxon>
        <taxon>Oomycota</taxon>
        <taxon>Peronosporomycetes</taxon>
        <taxon>Peronosporales</taxon>
        <taxon>Peronosporaceae</taxon>
        <taxon>Hyaloperonospora</taxon>
    </lineage>
</organism>
<keyword evidence="2" id="KW-0472">Membrane</keyword>
<proteinExistence type="predicted"/>
<evidence type="ECO:0000256" key="2">
    <source>
        <dbReference type="SAM" id="Phobius"/>
    </source>
</evidence>
<feature type="compositionally biased region" description="Low complexity" evidence="1">
    <location>
        <begin position="127"/>
        <end position="138"/>
    </location>
</feature>
<feature type="region of interest" description="Disordered" evidence="1">
    <location>
        <begin position="481"/>
        <end position="512"/>
    </location>
</feature>
<feature type="transmembrane region" description="Helical" evidence="2">
    <location>
        <begin position="327"/>
        <end position="348"/>
    </location>
</feature>
<feature type="region of interest" description="Disordered" evidence="1">
    <location>
        <begin position="354"/>
        <end position="379"/>
    </location>
</feature>
<name>M4BCI0_HYAAE</name>
<dbReference type="eggNOG" id="ENOG502SN6K">
    <property type="taxonomic scope" value="Eukaryota"/>
</dbReference>
<feature type="compositionally biased region" description="Acidic residues" evidence="1">
    <location>
        <begin position="493"/>
        <end position="506"/>
    </location>
</feature>
<keyword evidence="2" id="KW-0812">Transmembrane</keyword>
<feature type="compositionally biased region" description="Low complexity" evidence="1">
    <location>
        <begin position="281"/>
        <end position="313"/>
    </location>
</feature>
<dbReference type="Proteomes" id="UP000011713">
    <property type="component" value="Unassembled WGS sequence"/>
</dbReference>
<reference evidence="3" key="2">
    <citation type="submission" date="2015-06" db="UniProtKB">
        <authorList>
            <consortium name="EnsemblProtists"/>
        </authorList>
    </citation>
    <scope>IDENTIFICATION</scope>
    <source>
        <strain evidence="3">Emoy2</strain>
    </source>
</reference>
<dbReference type="EMBL" id="JH598136">
    <property type="status" value="NOT_ANNOTATED_CDS"/>
    <property type="molecule type" value="Genomic_DNA"/>
</dbReference>
<feature type="region of interest" description="Disordered" evidence="1">
    <location>
        <begin position="526"/>
        <end position="558"/>
    </location>
</feature>
<feature type="region of interest" description="Disordered" evidence="1">
    <location>
        <begin position="1"/>
        <end position="314"/>
    </location>
</feature>
<dbReference type="HOGENOM" id="CLU_026349_0_0_1"/>
<dbReference type="AlphaFoldDB" id="M4BCI0"/>
<keyword evidence="4" id="KW-1185">Reference proteome</keyword>
<evidence type="ECO:0000313" key="3">
    <source>
        <dbReference type="EnsemblProtists" id="HpaP803996"/>
    </source>
</evidence>
<dbReference type="EnsemblProtists" id="HpaT803996">
    <property type="protein sequence ID" value="HpaP803996"/>
    <property type="gene ID" value="HpaG803996"/>
</dbReference>
<accession>M4BCI0</accession>
<feature type="compositionally biased region" description="Polar residues" evidence="1">
    <location>
        <begin position="545"/>
        <end position="558"/>
    </location>
</feature>
<dbReference type="STRING" id="559515.M4BCI0"/>
<evidence type="ECO:0000256" key="1">
    <source>
        <dbReference type="SAM" id="MobiDB-lite"/>
    </source>
</evidence>
<feature type="compositionally biased region" description="Basic and acidic residues" evidence="1">
    <location>
        <begin position="169"/>
        <end position="180"/>
    </location>
</feature>